<dbReference type="Gene3D" id="2.40.160.20">
    <property type="match status" value="1"/>
</dbReference>
<evidence type="ECO:0000313" key="2">
    <source>
        <dbReference type="EMBL" id="GAA4396635.1"/>
    </source>
</evidence>
<feature type="signal peptide" evidence="1">
    <location>
        <begin position="1"/>
        <end position="20"/>
    </location>
</feature>
<dbReference type="InterPro" id="IPR018550">
    <property type="entry name" value="Lipid-A_deacylase-rel"/>
</dbReference>
<name>A0ABP8JW32_9BACT</name>
<evidence type="ECO:0000256" key="1">
    <source>
        <dbReference type="SAM" id="SignalP"/>
    </source>
</evidence>
<gene>
    <name evidence="2" type="ORF">GCM10023187_04960</name>
</gene>
<keyword evidence="3" id="KW-1185">Reference proteome</keyword>
<dbReference type="Proteomes" id="UP001500936">
    <property type="component" value="Unassembled WGS sequence"/>
</dbReference>
<keyword evidence="1" id="KW-0732">Signal</keyword>
<organism evidence="2 3">
    <name type="scientific">Nibrella viscosa</name>
    <dbReference type="NCBI Taxonomy" id="1084524"/>
    <lineage>
        <taxon>Bacteria</taxon>
        <taxon>Pseudomonadati</taxon>
        <taxon>Bacteroidota</taxon>
        <taxon>Cytophagia</taxon>
        <taxon>Cytophagales</taxon>
        <taxon>Spirosomataceae</taxon>
        <taxon>Nibrella</taxon>
    </lineage>
</organism>
<evidence type="ECO:0000313" key="3">
    <source>
        <dbReference type="Proteomes" id="UP001500936"/>
    </source>
</evidence>
<comment type="caution">
    <text evidence="2">The sequence shown here is derived from an EMBL/GenBank/DDBJ whole genome shotgun (WGS) entry which is preliminary data.</text>
</comment>
<protein>
    <recommendedName>
        <fullName evidence="4">Lipid A 3-O-deacylase (PagL)</fullName>
    </recommendedName>
</protein>
<dbReference type="Pfam" id="PF09411">
    <property type="entry name" value="PagL"/>
    <property type="match status" value="1"/>
</dbReference>
<reference evidence="3" key="1">
    <citation type="journal article" date="2019" name="Int. J. Syst. Evol. Microbiol.">
        <title>The Global Catalogue of Microorganisms (GCM) 10K type strain sequencing project: providing services to taxonomists for standard genome sequencing and annotation.</title>
        <authorList>
            <consortium name="The Broad Institute Genomics Platform"/>
            <consortium name="The Broad Institute Genome Sequencing Center for Infectious Disease"/>
            <person name="Wu L."/>
            <person name="Ma J."/>
        </authorList>
    </citation>
    <scope>NUCLEOTIDE SEQUENCE [LARGE SCALE GENOMIC DNA]</scope>
    <source>
        <strain evidence="3">JCM 17925</strain>
    </source>
</reference>
<accession>A0ABP8JW32</accession>
<dbReference type="RefSeq" id="WP_345263612.1">
    <property type="nucleotide sequence ID" value="NZ_BAABHB010000001.1"/>
</dbReference>
<sequence length="363" mass="41025">MRGFLLLSLFLVYIAHFAVGQSDSGATYRQWGILVHSGLARPVAEDPGSRNKPTGLELTYSLANMQRRSWEHCGCFFRVGAYANYLSFGNPALLGRTAGAGLFFEPIIAHRPAVSLSVRTTAGLTYLTRVYHPETNPRNIYFSMPLSALIGASLNGRIRLSDHTQLLVTGTYYHISNAGTRQPNQGLNVPALSVGVEYQPKPFRYPDSRYWHTRMSARKWMLRATLLASVRVLPETTRYPEMALPMYGVNLVGGYRFAGSHVISAGIEGVDDLYFKEQLKRWHYKDQRYRQGTVLAGYEFWHGHYVFAAHMGWNVIRPMPYKPASYQKYSLLYRFDNGITAGMSVKAYLDSTKGFQLVAGYTW</sequence>
<dbReference type="EMBL" id="BAABHB010000001">
    <property type="protein sequence ID" value="GAA4396635.1"/>
    <property type="molecule type" value="Genomic_DNA"/>
</dbReference>
<evidence type="ECO:0008006" key="4">
    <source>
        <dbReference type="Google" id="ProtNLM"/>
    </source>
</evidence>
<proteinExistence type="predicted"/>
<feature type="chain" id="PRO_5045554634" description="Lipid A 3-O-deacylase (PagL)" evidence="1">
    <location>
        <begin position="21"/>
        <end position="363"/>
    </location>
</feature>